<dbReference type="AlphaFoldDB" id="A0A2P2Q5W7"/>
<name>A0A2P2Q5W7_RHIMU</name>
<evidence type="ECO:0000313" key="2">
    <source>
        <dbReference type="EMBL" id="MBX62377.1"/>
    </source>
</evidence>
<accession>A0A2P2Q5W7</accession>
<reference evidence="2" key="1">
    <citation type="submission" date="2018-02" db="EMBL/GenBank/DDBJ databases">
        <title>Rhizophora mucronata_Transcriptome.</title>
        <authorList>
            <person name="Meera S.P."/>
            <person name="Sreeshan A."/>
            <person name="Augustine A."/>
        </authorList>
    </citation>
    <scope>NUCLEOTIDE SEQUENCE</scope>
    <source>
        <tissue evidence="2">Leaf</tissue>
    </source>
</reference>
<feature type="compositionally biased region" description="Basic residues" evidence="1">
    <location>
        <begin position="27"/>
        <end position="37"/>
    </location>
</feature>
<sequence length="67" mass="7246">MAPPRSTPNTASPLRALIIANMEPRHARPSSTRHPRIPHAISQLSYTGVTRGPSSESSPRQSTKLCS</sequence>
<protein>
    <submittedName>
        <fullName evidence="2">Uncharacterized protein MANES_11G114700</fullName>
    </submittedName>
</protein>
<proteinExistence type="predicted"/>
<feature type="compositionally biased region" description="Polar residues" evidence="1">
    <location>
        <begin position="42"/>
        <end position="67"/>
    </location>
</feature>
<feature type="region of interest" description="Disordered" evidence="1">
    <location>
        <begin position="23"/>
        <end position="67"/>
    </location>
</feature>
<dbReference type="EMBL" id="GGEC01081893">
    <property type="protein sequence ID" value="MBX62377.1"/>
    <property type="molecule type" value="Transcribed_RNA"/>
</dbReference>
<evidence type="ECO:0000256" key="1">
    <source>
        <dbReference type="SAM" id="MobiDB-lite"/>
    </source>
</evidence>
<organism evidence="2">
    <name type="scientific">Rhizophora mucronata</name>
    <name type="common">Asiatic mangrove</name>
    <dbReference type="NCBI Taxonomy" id="61149"/>
    <lineage>
        <taxon>Eukaryota</taxon>
        <taxon>Viridiplantae</taxon>
        <taxon>Streptophyta</taxon>
        <taxon>Embryophyta</taxon>
        <taxon>Tracheophyta</taxon>
        <taxon>Spermatophyta</taxon>
        <taxon>Magnoliopsida</taxon>
        <taxon>eudicotyledons</taxon>
        <taxon>Gunneridae</taxon>
        <taxon>Pentapetalae</taxon>
        <taxon>rosids</taxon>
        <taxon>fabids</taxon>
        <taxon>Malpighiales</taxon>
        <taxon>Rhizophoraceae</taxon>
        <taxon>Rhizophora</taxon>
    </lineage>
</organism>